<keyword evidence="1" id="KW-0255">Endonuclease</keyword>
<dbReference type="eggNOG" id="COG1515">
    <property type="taxonomic scope" value="Bacteria"/>
</dbReference>
<accession>K2JSL4</accession>
<dbReference type="Pfam" id="PF04493">
    <property type="entry name" value="Endonuclease_5"/>
    <property type="match status" value="1"/>
</dbReference>
<name>K2JSL4_9GAMM</name>
<dbReference type="PATRIC" id="fig|745411.4.peg.3430"/>
<proteinExistence type="predicted"/>
<dbReference type="AlphaFoldDB" id="K2JSL4"/>
<dbReference type="Proteomes" id="UP000006755">
    <property type="component" value="Unassembled WGS sequence"/>
</dbReference>
<dbReference type="STRING" id="745411.B3C1_17427"/>
<organism evidence="1 2">
    <name type="scientific">Gallaecimonas xiamenensis 3-C-1</name>
    <dbReference type="NCBI Taxonomy" id="745411"/>
    <lineage>
        <taxon>Bacteria</taxon>
        <taxon>Pseudomonadati</taxon>
        <taxon>Pseudomonadota</taxon>
        <taxon>Gammaproteobacteria</taxon>
        <taxon>Enterobacterales</taxon>
        <taxon>Gallaecimonadaceae</taxon>
        <taxon>Gallaecimonas</taxon>
    </lineage>
</organism>
<dbReference type="RefSeq" id="WP_008486448.1">
    <property type="nucleotide sequence ID" value="NZ_AMRI01000033.1"/>
</dbReference>
<keyword evidence="1" id="KW-0540">Nuclease</keyword>
<comment type="caution">
    <text evidence="1">The sequence shown here is derived from an EMBL/GenBank/DDBJ whole genome shotgun (WGS) entry which is preliminary data.</text>
</comment>
<evidence type="ECO:0000313" key="1">
    <source>
        <dbReference type="EMBL" id="EKE68100.1"/>
    </source>
</evidence>
<reference evidence="1 2" key="1">
    <citation type="journal article" date="2012" name="J. Bacteriol.">
        <title>Genome Sequence of Gallaecimonas xiamenensis Type Strain 3-C-1.</title>
        <authorList>
            <person name="Lai Q."/>
            <person name="Wang L."/>
            <person name="Wang W."/>
            <person name="Shao Z."/>
        </authorList>
    </citation>
    <scope>NUCLEOTIDE SEQUENCE [LARGE SCALE GENOMIC DNA]</scope>
    <source>
        <strain evidence="1 2">3-C-1</strain>
    </source>
</reference>
<dbReference type="OrthoDB" id="2593273at2"/>
<keyword evidence="1" id="KW-0378">Hydrolase</keyword>
<dbReference type="GO" id="GO:0006281">
    <property type="term" value="P:DNA repair"/>
    <property type="evidence" value="ECO:0007669"/>
    <property type="project" value="InterPro"/>
</dbReference>
<sequence length="169" mass="18156">MLLAMDVQYQGDQALVAAVAFNDWHSAQACGQYLSRVGPVAPYLPGQFYKRELPCLLALLQEHRLAPKVIVIDGYVYLDGHSKPGLGWHLHQALGGQGCVIGVAKKAFAGIGQAHELLRGQSQKPLFVTSTADLAWAKACIGAMSGQHRLPTLLKMADQLCRAAAKANP</sequence>
<dbReference type="Gene3D" id="3.30.2170.10">
    <property type="entry name" value="archaeoglobus fulgidus dsm 4304 superfamily"/>
    <property type="match status" value="1"/>
</dbReference>
<evidence type="ECO:0000313" key="2">
    <source>
        <dbReference type="Proteomes" id="UP000006755"/>
    </source>
</evidence>
<dbReference type="InterPro" id="IPR007581">
    <property type="entry name" value="Endonuclease-V"/>
</dbReference>
<keyword evidence="2" id="KW-1185">Reference proteome</keyword>
<dbReference type="GO" id="GO:0004519">
    <property type="term" value="F:endonuclease activity"/>
    <property type="evidence" value="ECO:0007669"/>
    <property type="project" value="UniProtKB-KW"/>
</dbReference>
<protein>
    <submittedName>
        <fullName evidence="1">Deoxyinosine 3'endonuclease</fullName>
    </submittedName>
</protein>
<dbReference type="EMBL" id="AMRI01000033">
    <property type="protein sequence ID" value="EKE68100.1"/>
    <property type="molecule type" value="Genomic_DNA"/>
</dbReference>
<gene>
    <name evidence="1" type="ORF">B3C1_17427</name>
</gene>